<evidence type="ECO:0000256" key="1">
    <source>
        <dbReference type="SAM" id="Phobius"/>
    </source>
</evidence>
<keyword evidence="1" id="KW-0812">Transmembrane</keyword>
<name>A0A438GWJ5_VITVI</name>
<reference evidence="2 3" key="1">
    <citation type="journal article" date="2018" name="PLoS Genet.">
        <title>Population sequencing reveals clonal diversity and ancestral inbreeding in the grapevine cultivar Chardonnay.</title>
        <authorList>
            <person name="Roach M.J."/>
            <person name="Johnson D.L."/>
            <person name="Bohlmann J."/>
            <person name="van Vuuren H.J."/>
            <person name="Jones S.J."/>
            <person name="Pretorius I.S."/>
            <person name="Schmidt S.A."/>
            <person name="Borneman A.R."/>
        </authorList>
    </citation>
    <scope>NUCLEOTIDE SEQUENCE [LARGE SCALE GENOMIC DNA]</scope>
    <source>
        <strain evidence="3">cv. Chardonnay</strain>
        <tissue evidence="2">Leaf</tissue>
    </source>
</reference>
<feature type="transmembrane region" description="Helical" evidence="1">
    <location>
        <begin position="92"/>
        <end position="111"/>
    </location>
</feature>
<keyword evidence="1" id="KW-0472">Membrane</keyword>
<evidence type="ECO:0000313" key="2">
    <source>
        <dbReference type="EMBL" id="RVW76586.1"/>
    </source>
</evidence>
<sequence length="135" mass="15055">MSLHKDFEPIRGQLLNRSPAPSLDTAVNELVREEARLATLQAQNKLNILAITPSTPLIEQPQQLGDFSGSSNRRKQTNRSSATIASVLATPLRLVTVVTNLLLLLLILHLLRQRFPRPSLLDLLSTSLPLNYRRS</sequence>
<protein>
    <submittedName>
        <fullName evidence="2">Uncharacterized protein</fullName>
    </submittedName>
</protein>
<dbReference type="Proteomes" id="UP000288805">
    <property type="component" value="Unassembled WGS sequence"/>
</dbReference>
<gene>
    <name evidence="2" type="ORF">CK203_048704</name>
</gene>
<accession>A0A438GWJ5</accession>
<comment type="caution">
    <text evidence="2">The sequence shown here is derived from an EMBL/GenBank/DDBJ whole genome shotgun (WGS) entry which is preliminary data.</text>
</comment>
<proteinExistence type="predicted"/>
<dbReference type="EMBL" id="QGNW01000326">
    <property type="protein sequence ID" value="RVW76586.1"/>
    <property type="molecule type" value="Genomic_DNA"/>
</dbReference>
<organism evidence="2 3">
    <name type="scientific">Vitis vinifera</name>
    <name type="common">Grape</name>
    <dbReference type="NCBI Taxonomy" id="29760"/>
    <lineage>
        <taxon>Eukaryota</taxon>
        <taxon>Viridiplantae</taxon>
        <taxon>Streptophyta</taxon>
        <taxon>Embryophyta</taxon>
        <taxon>Tracheophyta</taxon>
        <taxon>Spermatophyta</taxon>
        <taxon>Magnoliopsida</taxon>
        <taxon>eudicotyledons</taxon>
        <taxon>Gunneridae</taxon>
        <taxon>Pentapetalae</taxon>
        <taxon>rosids</taxon>
        <taxon>Vitales</taxon>
        <taxon>Vitaceae</taxon>
        <taxon>Viteae</taxon>
        <taxon>Vitis</taxon>
    </lineage>
</organism>
<keyword evidence="1" id="KW-1133">Transmembrane helix</keyword>
<evidence type="ECO:0000313" key="3">
    <source>
        <dbReference type="Proteomes" id="UP000288805"/>
    </source>
</evidence>
<dbReference type="AlphaFoldDB" id="A0A438GWJ5"/>